<keyword evidence="2" id="KW-1185">Reference proteome</keyword>
<accession>A0A8T0GGD3</accession>
<organism evidence="1 2">
    <name type="scientific">Ceratodon purpureus</name>
    <name type="common">Fire moss</name>
    <name type="synonym">Dicranum purpureum</name>
    <dbReference type="NCBI Taxonomy" id="3225"/>
    <lineage>
        <taxon>Eukaryota</taxon>
        <taxon>Viridiplantae</taxon>
        <taxon>Streptophyta</taxon>
        <taxon>Embryophyta</taxon>
        <taxon>Bryophyta</taxon>
        <taxon>Bryophytina</taxon>
        <taxon>Bryopsida</taxon>
        <taxon>Dicranidae</taxon>
        <taxon>Pseudoditrichales</taxon>
        <taxon>Ditrichaceae</taxon>
        <taxon>Ceratodon</taxon>
    </lineage>
</organism>
<reference evidence="1 2" key="1">
    <citation type="submission" date="2020-06" db="EMBL/GenBank/DDBJ databases">
        <title>WGS assembly of Ceratodon purpureus strain R40.</title>
        <authorList>
            <person name="Carey S.B."/>
            <person name="Jenkins J."/>
            <person name="Shu S."/>
            <person name="Lovell J.T."/>
            <person name="Sreedasyam A."/>
            <person name="Maumus F."/>
            <person name="Tiley G.P."/>
            <person name="Fernandez-Pozo N."/>
            <person name="Barry K."/>
            <person name="Chen C."/>
            <person name="Wang M."/>
            <person name="Lipzen A."/>
            <person name="Daum C."/>
            <person name="Saski C.A."/>
            <person name="Payton A.C."/>
            <person name="Mcbreen J.C."/>
            <person name="Conrad R.E."/>
            <person name="Kollar L.M."/>
            <person name="Olsson S."/>
            <person name="Huttunen S."/>
            <person name="Landis J.B."/>
            <person name="Wickett N.J."/>
            <person name="Johnson M.G."/>
            <person name="Rensing S.A."/>
            <person name="Grimwood J."/>
            <person name="Schmutz J."/>
            <person name="Mcdaniel S.F."/>
        </authorList>
    </citation>
    <scope>NUCLEOTIDE SEQUENCE [LARGE SCALE GENOMIC DNA]</scope>
    <source>
        <strain evidence="1 2">R40</strain>
    </source>
</reference>
<proteinExistence type="predicted"/>
<evidence type="ECO:0000313" key="1">
    <source>
        <dbReference type="EMBL" id="KAG0557239.1"/>
    </source>
</evidence>
<dbReference type="EMBL" id="CM026432">
    <property type="protein sequence ID" value="KAG0557239.1"/>
    <property type="molecule type" value="Genomic_DNA"/>
</dbReference>
<dbReference type="AlphaFoldDB" id="A0A8T0GGD3"/>
<name>A0A8T0GGD3_CERPU</name>
<gene>
    <name evidence="1" type="ORF">KC19_11G112700</name>
</gene>
<comment type="caution">
    <text evidence="1">The sequence shown here is derived from an EMBL/GenBank/DDBJ whole genome shotgun (WGS) entry which is preliminary data.</text>
</comment>
<dbReference type="Proteomes" id="UP000822688">
    <property type="component" value="Chromosome 11"/>
</dbReference>
<evidence type="ECO:0000313" key="2">
    <source>
        <dbReference type="Proteomes" id="UP000822688"/>
    </source>
</evidence>
<protein>
    <submittedName>
        <fullName evidence="1">Uncharacterized protein</fullName>
    </submittedName>
</protein>
<sequence length="101" mass="11253">MSTHSSSMGGSRLKGSPHPRFPFVAALISTSASTVTNLHTHLSCLNRSSLSRRKILDYSISSPSLLIDRPSHCMIILSGYCSVTDLAYSFWRRPLERSLLW</sequence>